<dbReference type="Proteomes" id="UP000246964">
    <property type="component" value="Unassembled WGS sequence"/>
</dbReference>
<evidence type="ECO:0000313" key="2">
    <source>
        <dbReference type="EMBL" id="PWW11174.1"/>
    </source>
</evidence>
<proteinExistence type="predicted"/>
<dbReference type="InterPro" id="IPR050126">
    <property type="entry name" value="Ap4A_hydrolase"/>
</dbReference>
<name>A0A317Q575_9GAMM</name>
<keyword evidence="3" id="KW-1185">Reference proteome</keyword>
<dbReference type="InterPro" id="IPR004843">
    <property type="entry name" value="Calcineurin-like_PHP"/>
</dbReference>
<dbReference type="RefSeq" id="WP_110076313.1">
    <property type="nucleotide sequence ID" value="NZ_QGTT01000012.1"/>
</dbReference>
<dbReference type="Pfam" id="PF00149">
    <property type="entry name" value="Metallophos"/>
    <property type="match status" value="1"/>
</dbReference>
<dbReference type="OrthoDB" id="9807890at2"/>
<dbReference type="GO" id="GO:0016791">
    <property type="term" value="F:phosphatase activity"/>
    <property type="evidence" value="ECO:0007669"/>
    <property type="project" value="TreeGrafter"/>
</dbReference>
<reference evidence="2 3" key="1">
    <citation type="submission" date="2018-05" db="EMBL/GenBank/DDBJ databases">
        <title>Freshwater and sediment microbial communities from various areas in North America, analyzing microbe dynamics in response to fracking.</title>
        <authorList>
            <person name="Lamendella R."/>
        </authorList>
    </citation>
    <scope>NUCLEOTIDE SEQUENCE [LARGE SCALE GENOMIC DNA]</scope>
    <source>
        <strain evidence="2 3">125B1</strain>
    </source>
</reference>
<comment type="caution">
    <text evidence="2">The sequence shown here is derived from an EMBL/GenBank/DDBJ whole genome shotgun (WGS) entry which is preliminary data.</text>
</comment>
<dbReference type="PANTHER" id="PTHR42850:SF7">
    <property type="entry name" value="BIS(5'-NUCLEOSYL)-TETRAPHOSPHATASE PRPE [ASYMMETRICAL]"/>
    <property type="match status" value="1"/>
</dbReference>
<sequence length="304" mass="34113">MFDVIGDIHGHGDRLEALLKKLGYQLRQGAWRHPERTLISVGDLIDRGPQQRKTVDIIRAMQDAGQAQVILGNHELNAVAWTLSDGNGGFLRAHNANHTRQHAAFLAEAEQDKAWYASTLAWFRSLPVYLDLPALRVVHACWHAPSKAIIDAHSDAHAVLTEAAWIAANSKGHALYDAIEVMNKGWEVSLPPGYSFVDKGDHRRFAIRTQWWRTDTQHYRDLALGVEPLDTLPDGPIEAGKLPGYDRHKPLFIGHYWMRGRPQLQSPQIACVDWSVADPSGDGVLAAYRFDGEQQLSNDKFVWV</sequence>
<protein>
    <submittedName>
        <fullName evidence="2">Calcineurin-like phosphoesterase family protein</fullName>
    </submittedName>
</protein>
<organism evidence="2 3">
    <name type="scientific">Pseudidiomarina maritima</name>
    <dbReference type="NCBI Taxonomy" id="519453"/>
    <lineage>
        <taxon>Bacteria</taxon>
        <taxon>Pseudomonadati</taxon>
        <taxon>Pseudomonadota</taxon>
        <taxon>Gammaproteobacteria</taxon>
        <taxon>Alteromonadales</taxon>
        <taxon>Idiomarinaceae</taxon>
        <taxon>Pseudidiomarina</taxon>
    </lineage>
</organism>
<dbReference type="Gene3D" id="3.60.21.10">
    <property type="match status" value="1"/>
</dbReference>
<evidence type="ECO:0000313" key="3">
    <source>
        <dbReference type="Proteomes" id="UP000246964"/>
    </source>
</evidence>
<gene>
    <name evidence="2" type="ORF">DET45_11233</name>
</gene>
<dbReference type="SUPFAM" id="SSF56300">
    <property type="entry name" value="Metallo-dependent phosphatases"/>
    <property type="match status" value="1"/>
</dbReference>
<dbReference type="AlphaFoldDB" id="A0A317Q575"/>
<evidence type="ECO:0000259" key="1">
    <source>
        <dbReference type="Pfam" id="PF00149"/>
    </source>
</evidence>
<feature type="domain" description="Calcineurin-like phosphoesterase" evidence="1">
    <location>
        <begin position="3"/>
        <end position="96"/>
    </location>
</feature>
<accession>A0A317Q575</accession>
<dbReference type="PANTHER" id="PTHR42850">
    <property type="entry name" value="METALLOPHOSPHOESTERASE"/>
    <property type="match status" value="1"/>
</dbReference>
<dbReference type="InterPro" id="IPR029052">
    <property type="entry name" value="Metallo-depent_PP-like"/>
</dbReference>
<dbReference type="EMBL" id="QGTT01000012">
    <property type="protein sequence ID" value="PWW11174.1"/>
    <property type="molecule type" value="Genomic_DNA"/>
</dbReference>
<dbReference type="GO" id="GO:0005737">
    <property type="term" value="C:cytoplasm"/>
    <property type="evidence" value="ECO:0007669"/>
    <property type="project" value="TreeGrafter"/>
</dbReference>